<organism evidence="2">
    <name type="scientific">marine metagenome</name>
    <dbReference type="NCBI Taxonomy" id="408172"/>
    <lineage>
        <taxon>unclassified sequences</taxon>
        <taxon>metagenomes</taxon>
        <taxon>ecological metagenomes</taxon>
    </lineage>
</organism>
<feature type="non-terminal residue" evidence="2">
    <location>
        <position position="41"/>
    </location>
</feature>
<feature type="non-terminal residue" evidence="2">
    <location>
        <position position="1"/>
    </location>
</feature>
<sequence length="41" mass="4378">PTPTGRRPTPRRCRGTSGYSPGRRSSTWVGASSRASGCWSP</sequence>
<feature type="region of interest" description="Disordered" evidence="1">
    <location>
        <begin position="1"/>
        <end position="41"/>
    </location>
</feature>
<name>A0A383AC61_9ZZZZ</name>
<dbReference type="EMBL" id="UINC01190497">
    <property type="protein sequence ID" value="SVE04688.1"/>
    <property type="molecule type" value="Genomic_DNA"/>
</dbReference>
<feature type="compositionally biased region" description="Polar residues" evidence="1">
    <location>
        <begin position="17"/>
        <end position="35"/>
    </location>
</feature>
<proteinExistence type="predicted"/>
<evidence type="ECO:0000256" key="1">
    <source>
        <dbReference type="SAM" id="MobiDB-lite"/>
    </source>
</evidence>
<evidence type="ECO:0000313" key="2">
    <source>
        <dbReference type="EMBL" id="SVE04688.1"/>
    </source>
</evidence>
<protein>
    <submittedName>
        <fullName evidence="2">Uncharacterized protein</fullName>
    </submittedName>
</protein>
<gene>
    <name evidence="2" type="ORF">METZ01_LOCUS457542</name>
</gene>
<dbReference type="AlphaFoldDB" id="A0A383AC61"/>
<accession>A0A383AC61</accession>
<reference evidence="2" key="1">
    <citation type="submission" date="2018-05" db="EMBL/GenBank/DDBJ databases">
        <authorList>
            <person name="Lanie J.A."/>
            <person name="Ng W.-L."/>
            <person name="Kazmierczak K.M."/>
            <person name="Andrzejewski T.M."/>
            <person name="Davidsen T.M."/>
            <person name="Wayne K.J."/>
            <person name="Tettelin H."/>
            <person name="Glass J.I."/>
            <person name="Rusch D."/>
            <person name="Podicherti R."/>
            <person name="Tsui H.-C.T."/>
            <person name="Winkler M.E."/>
        </authorList>
    </citation>
    <scope>NUCLEOTIDE SEQUENCE</scope>
</reference>